<accession>S7ZMX0</accession>
<name>S7ZMX0_PENO1</name>
<keyword evidence="2" id="KW-1185">Reference proteome</keyword>
<gene>
    <name evidence="1" type="ORF">PDE_06979</name>
</gene>
<reference evidence="1 2" key="1">
    <citation type="journal article" date="2013" name="PLoS ONE">
        <title>Genomic and secretomic analyses reveal unique features of the lignocellulolytic enzyme system of Penicillium decumbens.</title>
        <authorList>
            <person name="Liu G."/>
            <person name="Zhang L."/>
            <person name="Wei X."/>
            <person name="Zou G."/>
            <person name="Qin Y."/>
            <person name="Ma L."/>
            <person name="Li J."/>
            <person name="Zheng H."/>
            <person name="Wang S."/>
            <person name="Wang C."/>
            <person name="Xun L."/>
            <person name="Zhao G.-P."/>
            <person name="Zhou Z."/>
            <person name="Qu Y."/>
        </authorList>
    </citation>
    <scope>NUCLEOTIDE SEQUENCE [LARGE SCALE GENOMIC DNA]</scope>
    <source>
        <strain evidence="2">114-2 / CGMCC 5302</strain>
    </source>
</reference>
<dbReference type="EMBL" id="KB644414">
    <property type="protein sequence ID" value="EPS32020.1"/>
    <property type="molecule type" value="Genomic_DNA"/>
</dbReference>
<evidence type="ECO:0000313" key="1">
    <source>
        <dbReference type="EMBL" id="EPS32020.1"/>
    </source>
</evidence>
<proteinExistence type="predicted"/>
<evidence type="ECO:0000313" key="2">
    <source>
        <dbReference type="Proteomes" id="UP000019376"/>
    </source>
</evidence>
<organism evidence="1 2">
    <name type="scientific">Penicillium oxalicum (strain 114-2 / CGMCC 5302)</name>
    <name type="common">Penicillium decumbens</name>
    <dbReference type="NCBI Taxonomy" id="933388"/>
    <lineage>
        <taxon>Eukaryota</taxon>
        <taxon>Fungi</taxon>
        <taxon>Dikarya</taxon>
        <taxon>Ascomycota</taxon>
        <taxon>Pezizomycotina</taxon>
        <taxon>Eurotiomycetes</taxon>
        <taxon>Eurotiomycetidae</taxon>
        <taxon>Eurotiales</taxon>
        <taxon>Aspergillaceae</taxon>
        <taxon>Penicillium</taxon>
    </lineage>
</organism>
<protein>
    <submittedName>
        <fullName evidence="1">Uncharacterized protein</fullName>
    </submittedName>
</protein>
<dbReference type="AlphaFoldDB" id="S7ZMX0"/>
<sequence length="279" mass="31734">MQYPADSIVDDSMVRMLMRLTGFRRRYSTFSGGSAPVGLKPYRAEPASDSTTPKWTTTLDQVGRAAKLAQPRVGCADGKLPVEWRLWLPMMLACVFRRPDPLAYSLQLRLLFDRIPIRIANVDSKDERRELLSPIPVGRISNDQSNNDNIPSPFSWYLSDTKTNSRATEELSTVWASPCGKHHRWSEIARLWIPGRRNRLDIILWEIHRRLSGPSWEFLLPTQRFGVTRYLRSRRDGGQLTLWVITAPRSALYGRLPSCNFDGSPESSSVGTVHIARPA</sequence>
<dbReference type="HOGENOM" id="CLU_997852_0_0_1"/>
<dbReference type="Proteomes" id="UP000019376">
    <property type="component" value="Unassembled WGS sequence"/>
</dbReference>